<evidence type="ECO:0000313" key="2">
    <source>
        <dbReference type="Proteomes" id="UP000547674"/>
    </source>
</evidence>
<dbReference type="AlphaFoldDB" id="A0A7Y2E8B6"/>
<dbReference type="InterPro" id="IPR026444">
    <property type="entry name" value="Secre_tail"/>
</dbReference>
<evidence type="ECO:0000313" key="1">
    <source>
        <dbReference type="EMBL" id="NNF07068.1"/>
    </source>
</evidence>
<feature type="non-terminal residue" evidence="1">
    <location>
        <position position="1"/>
    </location>
</feature>
<accession>A0A7Y2E8B6</accession>
<name>A0A7Y2E8B6_UNCEI</name>
<dbReference type="NCBIfam" id="TIGR04183">
    <property type="entry name" value="Por_Secre_tail"/>
    <property type="match status" value="1"/>
</dbReference>
<dbReference type="Proteomes" id="UP000547674">
    <property type="component" value="Unassembled WGS sequence"/>
</dbReference>
<protein>
    <submittedName>
        <fullName evidence="1">T9SS type A sorting domain-containing protein</fullName>
    </submittedName>
</protein>
<dbReference type="EMBL" id="JABDJR010000394">
    <property type="protein sequence ID" value="NNF07068.1"/>
    <property type="molecule type" value="Genomic_DNA"/>
</dbReference>
<comment type="caution">
    <text evidence="1">The sequence shown here is derived from an EMBL/GenBank/DDBJ whole genome shotgun (WGS) entry which is preliminary data.</text>
</comment>
<reference evidence="1 2" key="1">
    <citation type="submission" date="2020-03" db="EMBL/GenBank/DDBJ databases">
        <title>Metabolic flexibility allows generalist bacteria to become dominant in a frequently disturbed ecosystem.</title>
        <authorList>
            <person name="Chen Y.-J."/>
            <person name="Leung P.M."/>
            <person name="Bay S.K."/>
            <person name="Hugenholtz P."/>
            <person name="Kessler A.J."/>
            <person name="Shelley G."/>
            <person name="Waite D.W."/>
            <person name="Cook P.L."/>
            <person name="Greening C."/>
        </authorList>
    </citation>
    <scope>NUCLEOTIDE SEQUENCE [LARGE SCALE GENOMIC DNA]</scope>
    <source>
        <strain evidence="1">SS_bin_28</strain>
    </source>
</reference>
<gene>
    <name evidence="1" type="ORF">HKN21_09930</name>
</gene>
<dbReference type="Gene3D" id="2.60.40.4070">
    <property type="match status" value="1"/>
</dbReference>
<proteinExistence type="predicted"/>
<organism evidence="1 2">
    <name type="scientific">Eiseniibacteriota bacterium</name>
    <dbReference type="NCBI Taxonomy" id="2212470"/>
    <lineage>
        <taxon>Bacteria</taxon>
        <taxon>Candidatus Eiseniibacteriota</taxon>
    </lineage>
</organism>
<sequence length="312" mass="34035">NLPLNATYYILFDTPDGITRWVAMETCDVTALPSFGYGTLDETLGFQREGDAEAGEVFADGTICITVDNSLIGGVGQGDVINNIHGDVRVFAGALCSGLVSQVDETASVSDTLRGNQECGPTPVFVSSFDFHETGESVALDWNAVSTDMFTHFNIRRSHDVLSGWETVNSSPIMIDGPGHYTFHDFPEEVRTTYYRLMGVTREGEEILLKDLRADLSGGARGFALAMAGQNPFRGAARISYTVPEDRHVRVEVFSINGQRVKTLVNDMVGAGTHSVTFDMQSDYGRRLPAGVYLVRVQSGNWNQAMQIVAID</sequence>